<dbReference type="InterPro" id="IPR044244">
    <property type="entry name" value="TTC27/Emw1"/>
</dbReference>
<protein>
    <recommendedName>
        <fullName evidence="7">Tetratricopeptide repeat protein 27</fullName>
    </recommendedName>
</protein>
<dbReference type="PANTHER" id="PTHR16193:SF0">
    <property type="entry name" value="TETRATRICOPEPTIDE REPEAT PROTEIN 27"/>
    <property type="match status" value="1"/>
</dbReference>
<dbReference type="AlphaFoldDB" id="A0A9P0DHR7"/>
<sequence length="782" mass="90711">MSELEMTLQDYFLVFDNSAAYQDEFKENWSFTSCISCEESWKMFFEQSFDSSLLKIHFSTLPEEIRIKVLKFGISCIICFVQCNFTGPNLDKKIEDFLNGEAFLSIPFTRRLSMNNEDINVNTKFPALLVTAKIIFELCVVDNNINNWWYWRSILIHQEILDELSPTLLSDADRIYKYFQGDPDLNANIKASLDIEVAQLYLLFRHVSKAKEHILSASKLLGVHYNLVGILGKRTKYQEKNIPQLSLKVTLEEKSSSIESIEEDYSINPENIPLNDDVRLDFIEFTEVGEKVKLTTTEQKLFITIVQETLIAKPQDELQGEELQPFLNMILSLKRNTYAVRVVALLLRCKLESKSRRTIERSLGQCEEIINSLKRPDPPPFNRVIDVFGSGMPPIWKIETQYADLLLNMGLVKNALDIYLKINLWEEVIVCYTILKLRHKAAEIIQEQLNEKPSVKLWCLLGDATDDINCYEKAWELSKRRSHRAQRHWGQYLFIRKQFEECIPHFEKSVSINPLQSNVWFRLGYAALQTENWQTAATAYRRYTFLEPDGFEAWNNLAQAYIKIGNKRNAHQAILEALKCNFENWKVWENLLVVSCDISNFSDVIRAYHMLLDLKEKYLNIEVLNVLVYNVCNDVNDVEGQPAQRFLQKTRELLGRVTAIYPGEGYIWELYANLAPAILLRTQRLQRAYRGYTQGAWDKNPSTCQQVLYVCIKLADIVLDNEIDPKDTIVNSIRLNLNSAIAAIKKQDWDETKELVDQVSSHLEKIVQKLKCDDGRIETSSN</sequence>
<reference evidence="5" key="2">
    <citation type="submission" date="2022-10" db="EMBL/GenBank/DDBJ databases">
        <authorList>
            <consortium name="ENA_rothamsted_submissions"/>
            <consortium name="culmorum"/>
            <person name="King R."/>
        </authorList>
    </citation>
    <scope>NUCLEOTIDE SEQUENCE</scope>
</reference>
<accession>A0A9P0DHR7</accession>
<dbReference type="InterPro" id="IPR011990">
    <property type="entry name" value="TPR-like_helical_dom_sf"/>
</dbReference>
<proteinExistence type="inferred from homology"/>
<keyword evidence="6" id="KW-1185">Reference proteome</keyword>
<dbReference type="PANTHER" id="PTHR16193">
    <property type="entry name" value="TETRATRICOPEPTIDE REPEAT PROTEIN 27"/>
    <property type="match status" value="1"/>
</dbReference>
<evidence type="ECO:0000256" key="3">
    <source>
        <dbReference type="ARBA" id="ARBA00024020"/>
    </source>
</evidence>
<dbReference type="InterPro" id="IPR019734">
    <property type="entry name" value="TPR_rpt"/>
</dbReference>
<dbReference type="EMBL" id="OU896708">
    <property type="protein sequence ID" value="CAH1155646.1"/>
    <property type="molecule type" value="Genomic_DNA"/>
</dbReference>
<evidence type="ECO:0000313" key="5">
    <source>
        <dbReference type="EMBL" id="CAH1155646.1"/>
    </source>
</evidence>
<gene>
    <name evidence="5" type="ORF">PHAECO_LOCUS6008</name>
</gene>
<dbReference type="Pfam" id="PF13181">
    <property type="entry name" value="TPR_8"/>
    <property type="match status" value="1"/>
</dbReference>
<dbReference type="Gene3D" id="1.25.40.10">
    <property type="entry name" value="Tetratricopeptide repeat domain"/>
    <property type="match status" value="1"/>
</dbReference>
<dbReference type="SMART" id="SM00028">
    <property type="entry name" value="TPR"/>
    <property type="match status" value="3"/>
</dbReference>
<evidence type="ECO:0000313" key="6">
    <source>
        <dbReference type="Proteomes" id="UP001153737"/>
    </source>
</evidence>
<dbReference type="PROSITE" id="PS50005">
    <property type="entry name" value="TPR"/>
    <property type="match status" value="1"/>
</dbReference>
<evidence type="ECO:0000256" key="1">
    <source>
        <dbReference type="ARBA" id="ARBA00022737"/>
    </source>
</evidence>
<evidence type="ECO:0000256" key="2">
    <source>
        <dbReference type="ARBA" id="ARBA00022803"/>
    </source>
</evidence>
<evidence type="ECO:0008006" key="7">
    <source>
        <dbReference type="Google" id="ProtNLM"/>
    </source>
</evidence>
<organism evidence="5 6">
    <name type="scientific">Phaedon cochleariae</name>
    <name type="common">Mustard beetle</name>
    <dbReference type="NCBI Taxonomy" id="80249"/>
    <lineage>
        <taxon>Eukaryota</taxon>
        <taxon>Metazoa</taxon>
        <taxon>Ecdysozoa</taxon>
        <taxon>Arthropoda</taxon>
        <taxon>Hexapoda</taxon>
        <taxon>Insecta</taxon>
        <taxon>Pterygota</taxon>
        <taxon>Neoptera</taxon>
        <taxon>Endopterygota</taxon>
        <taxon>Coleoptera</taxon>
        <taxon>Polyphaga</taxon>
        <taxon>Cucujiformia</taxon>
        <taxon>Chrysomeloidea</taxon>
        <taxon>Chrysomelidae</taxon>
        <taxon>Chrysomelinae</taxon>
        <taxon>Chrysomelini</taxon>
        <taxon>Phaedon</taxon>
    </lineage>
</organism>
<dbReference type="OrthoDB" id="1936594at2759"/>
<dbReference type="Proteomes" id="UP001153737">
    <property type="component" value="Chromosome 2"/>
</dbReference>
<name>A0A9P0DHR7_PHACE</name>
<dbReference type="SUPFAM" id="SSF48452">
    <property type="entry name" value="TPR-like"/>
    <property type="match status" value="1"/>
</dbReference>
<keyword evidence="1" id="KW-0677">Repeat</keyword>
<feature type="repeat" description="TPR" evidence="4">
    <location>
        <begin position="517"/>
        <end position="550"/>
    </location>
</feature>
<keyword evidence="2 4" id="KW-0802">TPR repeat</keyword>
<reference evidence="5" key="1">
    <citation type="submission" date="2022-01" db="EMBL/GenBank/DDBJ databases">
        <authorList>
            <person name="King R."/>
        </authorList>
    </citation>
    <scope>NUCLEOTIDE SEQUENCE</scope>
</reference>
<comment type="similarity">
    <text evidence="3">Belongs to the TTC27 family.</text>
</comment>
<evidence type="ECO:0000256" key="4">
    <source>
        <dbReference type="PROSITE-ProRule" id="PRU00339"/>
    </source>
</evidence>